<dbReference type="AlphaFoldDB" id="A0A9D4Q4P5"/>
<name>A0A9D4Q4P5_RHISA</name>
<organism evidence="1 2">
    <name type="scientific">Rhipicephalus sanguineus</name>
    <name type="common">Brown dog tick</name>
    <name type="synonym">Ixodes sanguineus</name>
    <dbReference type="NCBI Taxonomy" id="34632"/>
    <lineage>
        <taxon>Eukaryota</taxon>
        <taxon>Metazoa</taxon>
        <taxon>Ecdysozoa</taxon>
        <taxon>Arthropoda</taxon>
        <taxon>Chelicerata</taxon>
        <taxon>Arachnida</taxon>
        <taxon>Acari</taxon>
        <taxon>Parasitiformes</taxon>
        <taxon>Ixodida</taxon>
        <taxon>Ixodoidea</taxon>
        <taxon>Ixodidae</taxon>
        <taxon>Rhipicephalinae</taxon>
        <taxon>Rhipicephalus</taxon>
        <taxon>Rhipicephalus</taxon>
    </lineage>
</organism>
<protein>
    <recommendedName>
        <fullName evidence="3">Nuclease HARBI1</fullName>
    </recommendedName>
</protein>
<proteinExistence type="predicted"/>
<reference evidence="1" key="1">
    <citation type="journal article" date="2020" name="Cell">
        <title>Large-Scale Comparative Analyses of Tick Genomes Elucidate Their Genetic Diversity and Vector Capacities.</title>
        <authorList>
            <consortium name="Tick Genome and Microbiome Consortium (TIGMIC)"/>
            <person name="Jia N."/>
            <person name="Wang J."/>
            <person name="Shi W."/>
            <person name="Du L."/>
            <person name="Sun Y."/>
            <person name="Zhan W."/>
            <person name="Jiang J.F."/>
            <person name="Wang Q."/>
            <person name="Zhang B."/>
            <person name="Ji P."/>
            <person name="Bell-Sakyi L."/>
            <person name="Cui X.M."/>
            <person name="Yuan T.T."/>
            <person name="Jiang B.G."/>
            <person name="Yang W.F."/>
            <person name="Lam T.T."/>
            <person name="Chang Q.C."/>
            <person name="Ding S.J."/>
            <person name="Wang X.J."/>
            <person name="Zhu J.G."/>
            <person name="Ruan X.D."/>
            <person name="Zhao L."/>
            <person name="Wei J.T."/>
            <person name="Ye R.Z."/>
            <person name="Que T.C."/>
            <person name="Du C.H."/>
            <person name="Zhou Y.H."/>
            <person name="Cheng J.X."/>
            <person name="Dai P.F."/>
            <person name="Guo W.B."/>
            <person name="Han X.H."/>
            <person name="Huang E.J."/>
            <person name="Li L.F."/>
            <person name="Wei W."/>
            <person name="Gao Y.C."/>
            <person name="Liu J.Z."/>
            <person name="Shao H.Z."/>
            <person name="Wang X."/>
            <person name="Wang C.C."/>
            <person name="Yang T.C."/>
            <person name="Huo Q.B."/>
            <person name="Li W."/>
            <person name="Chen H.Y."/>
            <person name="Chen S.E."/>
            <person name="Zhou L.G."/>
            <person name="Ni X.B."/>
            <person name="Tian J.H."/>
            <person name="Sheng Y."/>
            <person name="Liu T."/>
            <person name="Pan Y.S."/>
            <person name="Xia L.Y."/>
            <person name="Li J."/>
            <person name="Zhao F."/>
            <person name="Cao W.C."/>
        </authorList>
    </citation>
    <scope>NUCLEOTIDE SEQUENCE</scope>
    <source>
        <strain evidence="1">Rsan-2018</strain>
    </source>
</reference>
<dbReference type="Proteomes" id="UP000821837">
    <property type="component" value="Unassembled WGS sequence"/>
</dbReference>
<evidence type="ECO:0008006" key="3">
    <source>
        <dbReference type="Google" id="ProtNLM"/>
    </source>
</evidence>
<dbReference type="VEuPathDB" id="VectorBase:RSAN_032481"/>
<dbReference type="EMBL" id="JABSTV010001248">
    <property type="protein sequence ID" value="KAH7967954.1"/>
    <property type="molecule type" value="Genomic_DNA"/>
</dbReference>
<comment type="caution">
    <text evidence="1">The sequence shown here is derived from an EMBL/GenBank/DDBJ whole genome shotgun (WGS) entry which is preliminary data.</text>
</comment>
<gene>
    <name evidence="1" type="ORF">HPB52_004395</name>
</gene>
<accession>A0A9D4Q4P5</accession>
<sequence>MASWTDGSAPAFTDFLNRACHFAFGEVYRYSPALRIVRDAVNLMELYNEEDFAFRFRFTKASVIAIMSQLQLKKNTDRRGSPLPPLLKVLITLRFYGTGAMQTVVGDLVRISQQYVSRSVWEITQVICLRLFPKYVRLPDAADANNVMARFYAIGLFPGVTGCTDCTHVPIVSPGGENAEVFRNRKGYFSFNVQVK</sequence>
<keyword evidence="2" id="KW-1185">Reference proteome</keyword>
<evidence type="ECO:0000313" key="2">
    <source>
        <dbReference type="Proteomes" id="UP000821837"/>
    </source>
</evidence>
<evidence type="ECO:0000313" key="1">
    <source>
        <dbReference type="EMBL" id="KAH7967954.1"/>
    </source>
</evidence>
<reference evidence="1" key="2">
    <citation type="submission" date="2021-09" db="EMBL/GenBank/DDBJ databases">
        <authorList>
            <person name="Jia N."/>
            <person name="Wang J."/>
            <person name="Shi W."/>
            <person name="Du L."/>
            <person name="Sun Y."/>
            <person name="Zhan W."/>
            <person name="Jiang J."/>
            <person name="Wang Q."/>
            <person name="Zhang B."/>
            <person name="Ji P."/>
            <person name="Sakyi L.B."/>
            <person name="Cui X."/>
            <person name="Yuan T."/>
            <person name="Jiang B."/>
            <person name="Yang W."/>
            <person name="Lam T.T.-Y."/>
            <person name="Chang Q."/>
            <person name="Ding S."/>
            <person name="Wang X."/>
            <person name="Zhu J."/>
            <person name="Ruan X."/>
            <person name="Zhao L."/>
            <person name="Wei J."/>
            <person name="Que T."/>
            <person name="Du C."/>
            <person name="Cheng J."/>
            <person name="Dai P."/>
            <person name="Han X."/>
            <person name="Huang E."/>
            <person name="Gao Y."/>
            <person name="Liu J."/>
            <person name="Shao H."/>
            <person name="Ye R."/>
            <person name="Li L."/>
            <person name="Wei W."/>
            <person name="Wang X."/>
            <person name="Wang C."/>
            <person name="Huo Q."/>
            <person name="Li W."/>
            <person name="Guo W."/>
            <person name="Chen H."/>
            <person name="Chen S."/>
            <person name="Zhou L."/>
            <person name="Zhou L."/>
            <person name="Ni X."/>
            <person name="Tian J."/>
            <person name="Zhou Y."/>
            <person name="Sheng Y."/>
            <person name="Liu T."/>
            <person name="Pan Y."/>
            <person name="Xia L."/>
            <person name="Li J."/>
            <person name="Zhao F."/>
            <person name="Cao W."/>
        </authorList>
    </citation>
    <scope>NUCLEOTIDE SEQUENCE</scope>
    <source>
        <strain evidence="1">Rsan-2018</strain>
        <tissue evidence="1">Larvae</tissue>
    </source>
</reference>